<dbReference type="InterPro" id="IPR009845">
    <property type="entry name" value="DUF1405"/>
</dbReference>
<feature type="transmembrane region" description="Helical" evidence="1">
    <location>
        <begin position="53"/>
        <end position="70"/>
    </location>
</feature>
<accession>A0ABN5WBR7</accession>
<feature type="transmembrane region" description="Helical" evidence="1">
    <location>
        <begin position="171"/>
        <end position="189"/>
    </location>
</feature>
<dbReference type="GeneID" id="58051183"/>
<name>A0ABN5WBR7_9STAP</name>
<evidence type="ECO:0000313" key="3">
    <source>
        <dbReference type="Proteomes" id="UP000274772"/>
    </source>
</evidence>
<dbReference type="Pfam" id="PF07187">
    <property type="entry name" value="DUF1405"/>
    <property type="match status" value="1"/>
</dbReference>
<evidence type="ECO:0000313" key="2">
    <source>
        <dbReference type="EMBL" id="BBD92484.1"/>
    </source>
</evidence>
<dbReference type="RefSeq" id="WP_002442950.1">
    <property type="nucleotide sequence ID" value="NZ_AP018585.1"/>
</dbReference>
<evidence type="ECO:0000256" key="1">
    <source>
        <dbReference type="SAM" id="Phobius"/>
    </source>
</evidence>
<feature type="transmembrane region" description="Helical" evidence="1">
    <location>
        <begin position="106"/>
        <end position="126"/>
    </location>
</feature>
<dbReference type="Proteomes" id="UP000274772">
    <property type="component" value="Chromosome"/>
</dbReference>
<keyword evidence="1" id="KW-0812">Transmembrane</keyword>
<feature type="transmembrane region" description="Helical" evidence="1">
    <location>
        <begin position="77"/>
        <end position="100"/>
    </location>
</feature>
<dbReference type="PANTHER" id="PTHR40042">
    <property type="entry name" value="HYPOTHETICAL MEMBRANE SPANNING PROTEIN"/>
    <property type="match status" value="1"/>
</dbReference>
<dbReference type="EMBL" id="AP018586">
    <property type="protein sequence ID" value="BBD92484.1"/>
    <property type="molecule type" value="Genomic_DNA"/>
</dbReference>
<keyword evidence="1" id="KW-0472">Membrane</keyword>
<protein>
    <recommendedName>
        <fullName evidence="4">DUF1405 domain-containing protein</fullName>
    </recommendedName>
</protein>
<gene>
    <name evidence="2" type="ORF">JMUB590_1426</name>
</gene>
<feature type="transmembrane region" description="Helical" evidence="1">
    <location>
        <begin position="12"/>
        <end position="33"/>
    </location>
</feature>
<feature type="transmembrane region" description="Helical" evidence="1">
    <location>
        <begin position="133"/>
        <end position="151"/>
    </location>
</feature>
<evidence type="ECO:0008006" key="4">
    <source>
        <dbReference type="Google" id="ProtNLM"/>
    </source>
</evidence>
<sequence length="199" mass="23063">MNTYKWIWETSLYQRWIIIILLICNILGTIYGYDWYSGQLFITPNYFKPFVPDSPTASLFLCISILFMLFNRNIAIIDALAFVTLFKYGVWAVIMNILMIAEQGEATINGVMLILSHGIMACEAIYFYPRFKVTILGFIVSFIWVCINDVIDYGYGQFPYYDFIASHTAQIGVLSVCLSFIALILYLFLKRFLKVKTFD</sequence>
<dbReference type="PANTHER" id="PTHR40042:SF1">
    <property type="entry name" value="DUF1405 DOMAIN-CONTAINING PROTEIN"/>
    <property type="match status" value="1"/>
</dbReference>
<keyword evidence="3" id="KW-1185">Reference proteome</keyword>
<organism evidence="2 3">
    <name type="scientific">Staphylococcus caprae</name>
    <dbReference type="NCBI Taxonomy" id="29380"/>
    <lineage>
        <taxon>Bacteria</taxon>
        <taxon>Bacillati</taxon>
        <taxon>Bacillota</taxon>
        <taxon>Bacilli</taxon>
        <taxon>Bacillales</taxon>
        <taxon>Staphylococcaceae</taxon>
        <taxon>Staphylococcus</taxon>
    </lineage>
</organism>
<proteinExistence type="predicted"/>
<keyword evidence="1" id="KW-1133">Transmembrane helix</keyword>
<reference evidence="2 3" key="1">
    <citation type="submission" date="2018-05" db="EMBL/GenBank/DDBJ databases">
        <title>Complete genome sequencing of three human clinical isolates of Staphylococcus caprae reveals virulence factors similar to those of S. epidermidis and S. capitis.</title>
        <authorList>
            <person name="Watanabe S."/>
            <person name="Cui L."/>
        </authorList>
    </citation>
    <scope>NUCLEOTIDE SEQUENCE [LARGE SCALE GENOMIC DNA]</scope>
    <source>
        <strain evidence="2 3">JMUB590</strain>
    </source>
</reference>